<keyword evidence="2" id="KW-1185">Reference proteome</keyword>
<sequence>MTICGSEHKKHNTVTRRSWLERLDSWDELQRKPGTENGLRSRIENGTRLGLTAWPSSESGAVPEVKSELKLGLKLIARQIDVKDQGKHYISTDWRELYGYAI</sequence>
<gene>
    <name evidence="1" type="ORF">EVAR_45538_1</name>
</gene>
<evidence type="ECO:0000313" key="2">
    <source>
        <dbReference type="Proteomes" id="UP000299102"/>
    </source>
</evidence>
<comment type="caution">
    <text evidence="1">The sequence shown here is derived from an EMBL/GenBank/DDBJ whole genome shotgun (WGS) entry which is preliminary data.</text>
</comment>
<dbReference type="EMBL" id="BGZK01000759">
    <property type="protein sequence ID" value="GBP59358.1"/>
    <property type="molecule type" value="Genomic_DNA"/>
</dbReference>
<reference evidence="1 2" key="1">
    <citation type="journal article" date="2019" name="Commun. Biol.">
        <title>The bagworm genome reveals a unique fibroin gene that provides high tensile strength.</title>
        <authorList>
            <person name="Kono N."/>
            <person name="Nakamura H."/>
            <person name="Ohtoshi R."/>
            <person name="Tomita M."/>
            <person name="Numata K."/>
            <person name="Arakawa K."/>
        </authorList>
    </citation>
    <scope>NUCLEOTIDE SEQUENCE [LARGE SCALE GENOMIC DNA]</scope>
</reference>
<evidence type="ECO:0000313" key="1">
    <source>
        <dbReference type="EMBL" id="GBP59358.1"/>
    </source>
</evidence>
<dbReference type="AlphaFoldDB" id="A0A4C1X6E5"/>
<name>A0A4C1X6E5_EUMVA</name>
<proteinExistence type="predicted"/>
<organism evidence="1 2">
    <name type="scientific">Eumeta variegata</name>
    <name type="common">Bagworm moth</name>
    <name type="synonym">Eumeta japonica</name>
    <dbReference type="NCBI Taxonomy" id="151549"/>
    <lineage>
        <taxon>Eukaryota</taxon>
        <taxon>Metazoa</taxon>
        <taxon>Ecdysozoa</taxon>
        <taxon>Arthropoda</taxon>
        <taxon>Hexapoda</taxon>
        <taxon>Insecta</taxon>
        <taxon>Pterygota</taxon>
        <taxon>Neoptera</taxon>
        <taxon>Endopterygota</taxon>
        <taxon>Lepidoptera</taxon>
        <taxon>Glossata</taxon>
        <taxon>Ditrysia</taxon>
        <taxon>Tineoidea</taxon>
        <taxon>Psychidae</taxon>
        <taxon>Oiketicinae</taxon>
        <taxon>Eumeta</taxon>
    </lineage>
</organism>
<accession>A0A4C1X6E5</accession>
<dbReference type="Proteomes" id="UP000299102">
    <property type="component" value="Unassembled WGS sequence"/>
</dbReference>
<protein>
    <submittedName>
        <fullName evidence="1">Uncharacterized protein</fullName>
    </submittedName>
</protein>